<dbReference type="RefSeq" id="WP_152153449.1">
    <property type="nucleotide sequence ID" value="NZ_WEIO01000010.1"/>
</dbReference>
<proteinExistence type="predicted"/>
<name>A0A6I1FC54_9BACI</name>
<evidence type="ECO:0000313" key="1">
    <source>
        <dbReference type="EMBL" id="KAB7704898.1"/>
    </source>
</evidence>
<dbReference type="EMBL" id="WEIO01000010">
    <property type="protein sequence ID" value="KAB7704898.1"/>
    <property type="molecule type" value="Genomic_DNA"/>
</dbReference>
<dbReference type="AlphaFoldDB" id="A0A6I1FC54"/>
<accession>A0A6I1FC54</accession>
<reference evidence="1 2" key="1">
    <citation type="submission" date="2019-10" db="EMBL/GenBank/DDBJ databases">
        <title>Bacillus aerolatum sp. nov., isolated from bioaerosol of sport playgrounds.</title>
        <authorList>
            <person name="Chen P."/>
            <person name="Zhang G."/>
        </authorList>
    </citation>
    <scope>NUCLEOTIDE SEQUENCE [LARGE SCALE GENOMIC DNA]</scope>
    <source>
        <strain evidence="1 2">CX253</strain>
    </source>
</reference>
<dbReference type="Pfam" id="PF17326">
    <property type="entry name" value="DUF5365"/>
    <property type="match status" value="1"/>
</dbReference>
<sequence>MKVLIASTMEQEEKITELIRQLKEEIFPRFFEMEELERMCEYGVLHLTESHFELFSTLRDAFQLIASLQTIISILETEEPASLPPHYQEMFERNTMILQEFDVSFPFFLSHFTNKKSHVSYLAYATPANTFLI</sequence>
<evidence type="ECO:0000313" key="2">
    <source>
        <dbReference type="Proteomes" id="UP000429595"/>
    </source>
</evidence>
<evidence type="ECO:0008006" key="3">
    <source>
        <dbReference type="Google" id="ProtNLM"/>
    </source>
</evidence>
<keyword evidence="2" id="KW-1185">Reference proteome</keyword>
<protein>
    <recommendedName>
        <fullName evidence="3">YhcU family protein</fullName>
    </recommendedName>
</protein>
<dbReference type="Proteomes" id="UP000429595">
    <property type="component" value="Unassembled WGS sequence"/>
</dbReference>
<dbReference type="InterPro" id="IPR020355">
    <property type="entry name" value="Uncharacterised_YhcU"/>
</dbReference>
<comment type="caution">
    <text evidence="1">The sequence shown here is derived from an EMBL/GenBank/DDBJ whole genome shotgun (WGS) entry which is preliminary data.</text>
</comment>
<gene>
    <name evidence="1" type="ORF">F9802_15140</name>
</gene>
<organism evidence="1 2">
    <name type="scientific">Bacillus aerolatus</name>
    <dbReference type="NCBI Taxonomy" id="2653354"/>
    <lineage>
        <taxon>Bacteria</taxon>
        <taxon>Bacillati</taxon>
        <taxon>Bacillota</taxon>
        <taxon>Bacilli</taxon>
        <taxon>Bacillales</taxon>
        <taxon>Bacillaceae</taxon>
        <taxon>Bacillus</taxon>
    </lineage>
</organism>